<gene>
    <name evidence="2" type="ORF">fugu_010476</name>
</gene>
<feature type="region of interest" description="Disordered" evidence="1">
    <location>
        <begin position="1"/>
        <end position="44"/>
    </location>
</feature>
<dbReference type="PANTHER" id="PTHR13308:SF23">
    <property type="entry name" value="NEDD4-BINDING PROTEIN 2-LIKE 2"/>
    <property type="match status" value="1"/>
</dbReference>
<dbReference type="Pfam" id="PF13671">
    <property type="entry name" value="AAA_33"/>
    <property type="match status" value="1"/>
</dbReference>
<name>A0A4Z2CAC1_9TELE</name>
<dbReference type="PANTHER" id="PTHR13308">
    <property type="entry name" value="NEDD4-BINDING PROTEIN 2-LIKE 1"/>
    <property type="match status" value="1"/>
</dbReference>
<dbReference type="AlphaFoldDB" id="A0A4Z2CAC1"/>
<feature type="compositionally biased region" description="Basic and acidic residues" evidence="1">
    <location>
        <begin position="8"/>
        <end position="32"/>
    </location>
</feature>
<dbReference type="InterPro" id="IPR027417">
    <property type="entry name" value="P-loop_NTPase"/>
</dbReference>
<dbReference type="EMBL" id="SWLE01000003">
    <property type="protein sequence ID" value="TNN01094.1"/>
    <property type="molecule type" value="Genomic_DNA"/>
</dbReference>
<dbReference type="Proteomes" id="UP000516260">
    <property type="component" value="Chromosome 11"/>
</dbReference>
<evidence type="ECO:0000256" key="1">
    <source>
        <dbReference type="SAM" id="MobiDB-lite"/>
    </source>
</evidence>
<organism evidence="2 3">
    <name type="scientific">Takifugu bimaculatus</name>
    <dbReference type="NCBI Taxonomy" id="433685"/>
    <lineage>
        <taxon>Eukaryota</taxon>
        <taxon>Metazoa</taxon>
        <taxon>Chordata</taxon>
        <taxon>Craniata</taxon>
        <taxon>Vertebrata</taxon>
        <taxon>Euteleostomi</taxon>
        <taxon>Actinopterygii</taxon>
        <taxon>Neopterygii</taxon>
        <taxon>Teleostei</taxon>
        <taxon>Neoteleostei</taxon>
        <taxon>Acanthomorphata</taxon>
        <taxon>Eupercaria</taxon>
        <taxon>Tetraodontiformes</taxon>
        <taxon>Tetradontoidea</taxon>
        <taxon>Tetraodontidae</taxon>
        <taxon>Takifugu</taxon>
    </lineage>
</organism>
<proteinExistence type="predicted"/>
<keyword evidence="3" id="KW-1185">Reference proteome</keyword>
<dbReference type="GO" id="GO:0003714">
    <property type="term" value="F:transcription corepressor activity"/>
    <property type="evidence" value="ECO:0007669"/>
    <property type="project" value="TreeGrafter"/>
</dbReference>
<reference evidence="2 3" key="1">
    <citation type="submission" date="2019-04" db="EMBL/GenBank/DDBJ databases">
        <title>The sequence and de novo assembly of Takifugu bimaculatus genome using PacBio and Hi-C technologies.</title>
        <authorList>
            <person name="Xu P."/>
            <person name="Liu B."/>
            <person name="Zhou Z."/>
        </authorList>
    </citation>
    <scope>NUCLEOTIDE SEQUENCE [LARGE SCALE GENOMIC DNA]</scope>
    <source>
        <strain evidence="2">TB-2018</strain>
        <tissue evidence="2">Muscle</tissue>
    </source>
</reference>
<dbReference type="Gene3D" id="3.40.50.300">
    <property type="entry name" value="P-loop containing nucleotide triphosphate hydrolases"/>
    <property type="match status" value="1"/>
</dbReference>
<dbReference type="GO" id="GO:0000122">
    <property type="term" value="P:negative regulation of transcription by RNA polymerase II"/>
    <property type="evidence" value="ECO:0007669"/>
    <property type="project" value="TreeGrafter"/>
</dbReference>
<protein>
    <recommendedName>
        <fullName evidence="4">NEDD4-binding protein 2-like 2</fullName>
    </recommendedName>
</protein>
<accession>A0A4Z2CAC1</accession>
<feature type="region of interest" description="Disordered" evidence="1">
    <location>
        <begin position="198"/>
        <end position="217"/>
    </location>
</feature>
<evidence type="ECO:0008006" key="4">
    <source>
        <dbReference type="Google" id="ProtNLM"/>
    </source>
</evidence>
<sequence>MSVTNSSDSEKPCVDAHERQEVVKDDDEKKDSSFLSGSSPDKSAIKRALKEVGLTSTTFIGPEFPTDSAKSNIDDTLEEFYKEIEMIDKPKAAEDNSEKKVDFVQPQPPPLASTAKKCKDRNMGNKPFDNQQHEGRRPSSWPHWYQNEPYFHRGPRDHMDLVHSAASNQSHFDHPEMINRPRPRDSRHPIPPFHHLTAFPYPQNPSHENYRGGASTETVPHPHFPRPQNIPPPHIRCHSSQLPFRDSPQDCSFFTHAGDNGNTGLPTFRKQEWCHGYEGHDLRGYSRDSENQLWNRHCQTPDDVNGYHSKLVLILMRGLPGSGKSTLAREMIFSCPDGLIFSTDDYFAHRDGYCYDPGLLGEAHEWNQTRAGKAMQQGRSPIIIDNTNIQAWEMKPYVSMALDFGYSVDFCEPKTNWKFEPRELEKRNKHGVSQQKIAQMMERFTFPISIDIVMSSQEPLHMNQRMTQQKSDFY</sequence>
<dbReference type="InterPro" id="IPR026302">
    <property type="entry name" value="NEDD4-bd_p2"/>
</dbReference>
<dbReference type="SUPFAM" id="SSF52540">
    <property type="entry name" value="P-loop containing nucleoside triphosphate hydrolases"/>
    <property type="match status" value="1"/>
</dbReference>
<feature type="region of interest" description="Disordered" evidence="1">
    <location>
        <begin position="91"/>
        <end position="141"/>
    </location>
</feature>
<comment type="caution">
    <text evidence="2">The sequence shown here is derived from an EMBL/GenBank/DDBJ whole genome shotgun (WGS) entry which is preliminary data.</text>
</comment>
<evidence type="ECO:0000313" key="3">
    <source>
        <dbReference type="Proteomes" id="UP000516260"/>
    </source>
</evidence>
<feature type="compositionally biased region" description="Basic and acidic residues" evidence="1">
    <location>
        <begin position="91"/>
        <end position="102"/>
    </location>
</feature>
<evidence type="ECO:0000313" key="2">
    <source>
        <dbReference type="EMBL" id="TNN01094.1"/>
    </source>
</evidence>
<dbReference type="GO" id="GO:0005634">
    <property type="term" value="C:nucleus"/>
    <property type="evidence" value="ECO:0007669"/>
    <property type="project" value="TreeGrafter"/>
</dbReference>